<evidence type="ECO:0000256" key="4">
    <source>
        <dbReference type="ARBA" id="ARBA00022670"/>
    </source>
</evidence>
<dbReference type="GO" id="GO:0016020">
    <property type="term" value="C:membrane"/>
    <property type="evidence" value="ECO:0007669"/>
    <property type="project" value="UniProtKB-SubCell"/>
</dbReference>
<sequence>MVSILGKRIPTRRHVSGDQNLLSLRFLAHGFFHDQIIYLIKFQMRNHPFTIMSAASSAVLIAVLSFHSPLQPLLRQSLQPPLPHHRPPSRLPRRSRPPLAIGLPAQFAPIAGLATLTAVVVIHELGHFAAARWQGIRVSEFSIGFGPPLLKKTAANGISYTLRALPIGGYVSFPRLLNRTQLEERKLLEPGEPLDPALQVEDGPDLLENRPLRERALVVGAGVVANVILSFTLLVAAAGTLGVPLPVEQPVVVSRVLPSSAAEAAGFHPGDRLLSIGSVNVNVKLQRPGMPLGARNSAPAVPIPAHSPAAPTVRRAMAGTVAGTGTAGALPPTTAPITTAPPTTARTRTGTAGSPVSARGGTAAAAAAPISSLEAAPVSSLEVAPISSIEASVEAIRAAVGARAPFDTLIERDGREMTLRVPTLGLAQRTLGVELSSRNGISVRRVPLAPLPAVQQGGARRLARCARDSIWAELRLREPSERSASPPAQLQGPLGIARMGADLATLDVLNLLEFGAILSLNLAVVNRCGMLLLGAEGLLRRPLPSGAKEIADALAGLLFVFAFSRVLLSDVMAAGGAEAAAQLGAPLQGFGASLGRISNELGRISIELAPPVALVLLLVQTLRLAQARALTNTADAQAAKASRGSSNGRNGRNSRGGGARRKVSLRPLTPKGAPPPSKPKLGKPKRPKQPTGGRRGAPSSGEESGRWWGWWRALTNTADAQAGRGSSNGRNGRNSRSGGARRKVSQRPAKPKGAPPPSKPKSGKPKPATPPST</sequence>
<dbReference type="GO" id="GO:0006508">
    <property type="term" value="P:proteolysis"/>
    <property type="evidence" value="ECO:0007669"/>
    <property type="project" value="UniProtKB-KW"/>
</dbReference>
<dbReference type="SUPFAM" id="SSF50156">
    <property type="entry name" value="PDZ domain-like"/>
    <property type="match status" value="1"/>
</dbReference>
<gene>
    <name evidence="14" type="ORF">Ctob_005870</name>
</gene>
<feature type="transmembrane region" description="Helical" evidence="12">
    <location>
        <begin position="99"/>
        <end position="122"/>
    </location>
</feature>
<evidence type="ECO:0000256" key="2">
    <source>
        <dbReference type="ARBA" id="ARBA00004141"/>
    </source>
</evidence>
<comment type="subcellular location">
    <subcellularLocation>
        <location evidence="2">Membrane</location>
        <topology evidence="2">Multi-pass membrane protein</topology>
    </subcellularLocation>
</comment>
<dbReference type="PROSITE" id="PS50106">
    <property type="entry name" value="PDZ"/>
    <property type="match status" value="1"/>
</dbReference>
<feature type="domain" description="PDZ" evidence="13">
    <location>
        <begin position="230"/>
        <end position="281"/>
    </location>
</feature>
<dbReference type="AlphaFoldDB" id="A0A0M0K4J8"/>
<evidence type="ECO:0000256" key="12">
    <source>
        <dbReference type="SAM" id="Phobius"/>
    </source>
</evidence>
<keyword evidence="4 14" id="KW-0645">Protease</keyword>
<keyword evidence="5 12" id="KW-0812">Transmembrane</keyword>
<evidence type="ECO:0000256" key="6">
    <source>
        <dbReference type="ARBA" id="ARBA00022801"/>
    </source>
</evidence>
<dbReference type="InterPro" id="IPR008915">
    <property type="entry name" value="Peptidase_M50"/>
</dbReference>
<evidence type="ECO:0000256" key="1">
    <source>
        <dbReference type="ARBA" id="ARBA00001947"/>
    </source>
</evidence>
<evidence type="ECO:0000256" key="3">
    <source>
        <dbReference type="ARBA" id="ARBA00009989"/>
    </source>
</evidence>
<keyword evidence="8 12" id="KW-1133">Transmembrane helix</keyword>
<dbReference type="OrthoDB" id="445896at2759"/>
<feature type="compositionally biased region" description="Low complexity" evidence="11">
    <location>
        <begin position="641"/>
        <end position="653"/>
    </location>
</feature>
<reference evidence="15" key="1">
    <citation type="journal article" date="2015" name="PLoS Genet.">
        <title>Genome Sequence and Transcriptome Analyses of Chrysochromulina tobin: Metabolic Tools for Enhanced Algal Fitness in the Prominent Order Prymnesiales (Haptophyceae).</title>
        <authorList>
            <person name="Hovde B.T."/>
            <person name="Deodato C.R."/>
            <person name="Hunsperger H.M."/>
            <person name="Ryken S.A."/>
            <person name="Yost W."/>
            <person name="Jha R.K."/>
            <person name="Patterson J."/>
            <person name="Monnat R.J. Jr."/>
            <person name="Barlow S.B."/>
            <person name="Starkenburg S.R."/>
            <person name="Cattolico R.A."/>
        </authorList>
    </citation>
    <scope>NUCLEOTIDE SEQUENCE</scope>
    <source>
        <strain evidence="15">CCMP291</strain>
    </source>
</reference>
<comment type="caution">
    <text evidence="14">The sequence shown here is derived from an EMBL/GenBank/DDBJ whole genome shotgun (WGS) entry which is preliminary data.</text>
</comment>
<dbReference type="GO" id="GO:0004222">
    <property type="term" value="F:metalloendopeptidase activity"/>
    <property type="evidence" value="ECO:0007669"/>
    <property type="project" value="InterPro"/>
</dbReference>
<accession>A0A0M0K4J8</accession>
<feature type="transmembrane region" description="Helical" evidence="12">
    <location>
        <begin position="49"/>
        <end position="68"/>
    </location>
</feature>
<name>A0A0M0K4J8_9EUKA</name>
<keyword evidence="15" id="KW-1185">Reference proteome</keyword>
<keyword evidence="6" id="KW-0378">Hydrolase</keyword>
<evidence type="ECO:0000256" key="9">
    <source>
        <dbReference type="ARBA" id="ARBA00023049"/>
    </source>
</evidence>
<feature type="region of interest" description="Disordered" evidence="11">
    <location>
        <begin position="324"/>
        <end position="360"/>
    </location>
</feature>
<dbReference type="Gene3D" id="2.30.42.10">
    <property type="match status" value="1"/>
</dbReference>
<keyword evidence="10 12" id="KW-0472">Membrane</keyword>
<evidence type="ECO:0000256" key="10">
    <source>
        <dbReference type="ARBA" id="ARBA00023136"/>
    </source>
</evidence>
<evidence type="ECO:0000256" key="8">
    <source>
        <dbReference type="ARBA" id="ARBA00022989"/>
    </source>
</evidence>
<evidence type="ECO:0000256" key="5">
    <source>
        <dbReference type="ARBA" id="ARBA00022692"/>
    </source>
</evidence>
<feature type="compositionally biased region" description="Low complexity" evidence="11">
    <location>
        <begin position="699"/>
        <end position="712"/>
    </location>
</feature>
<feature type="compositionally biased region" description="Low complexity" evidence="11">
    <location>
        <begin position="324"/>
        <end position="355"/>
    </location>
</feature>
<evidence type="ECO:0000259" key="13">
    <source>
        <dbReference type="PROSITE" id="PS50106"/>
    </source>
</evidence>
<dbReference type="EMBL" id="JWZX01001418">
    <property type="protein sequence ID" value="KOO33796.1"/>
    <property type="molecule type" value="Genomic_DNA"/>
</dbReference>
<feature type="compositionally biased region" description="Low complexity" evidence="11">
    <location>
        <begin position="722"/>
        <end position="738"/>
    </location>
</feature>
<dbReference type="Proteomes" id="UP000037460">
    <property type="component" value="Unassembled WGS sequence"/>
</dbReference>
<comment type="cofactor">
    <cofactor evidence="1">
        <name>Zn(2+)</name>
        <dbReference type="ChEBI" id="CHEBI:29105"/>
    </cofactor>
</comment>
<dbReference type="PANTHER" id="PTHR42837">
    <property type="entry name" value="REGULATOR OF SIGMA-E PROTEASE RSEP"/>
    <property type="match status" value="1"/>
</dbReference>
<keyword evidence="9" id="KW-0482">Metalloprotease</keyword>
<feature type="region of interest" description="Disordered" evidence="11">
    <location>
        <begin position="635"/>
        <end position="773"/>
    </location>
</feature>
<organism evidence="14 15">
    <name type="scientific">Chrysochromulina tobinii</name>
    <dbReference type="NCBI Taxonomy" id="1460289"/>
    <lineage>
        <taxon>Eukaryota</taxon>
        <taxon>Haptista</taxon>
        <taxon>Haptophyta</taxon>
        <taxon>Prymnesiophyceae</taxon>
        <taxon>Prymnesiales</taxon>
        <taxon>Chrysochromulinaceae</taxon>
        <taxon>Chrysochromulina</taxon>
    </lineage>
</organism>
<dbReference type="InterPro" id="IPR001478">
    <property type="entry name" value="PDZ"/>
</dbReference>
<comment type="similarity">
    <text evidence="3">Belongs to the peptidase M50A family.</text>
</comment>
<feature type="transmembrane region" description="Helical" evidence="12">
    <location>
        <begin position="216"/>
        <end position="241"/>
    </location>
</feature>
<evidence type="ECO:0000256" key="11">
    <source>
        <dbReference type="SAM" id="MobiDB-lite"/>
    </source>
</evidence>
<evidence type="ECO:0000313" key="15">
    <source>
        <dbReference type="Proteomes" id="UP000037460"/>
    </source>
</evidence>
<keyword evidence="7" id="KW-0862">Zinc</keyword>
<evidence type="ECO:0000256" key="7">
    <source>
        <dbReference type="ARBA" id="ARBA00022833"/>
    </source>
</evidence>
<dbReference type="InterPro" id="IPR004387">
    <property type="entry name" value="Pept_M50_Zn"/>
</dbReference>
<protein>
    <submittedName>
        <fullName evidence="14">Membrane-associated zn-dependent protease</fullName>
    </submittedName>
</protein>
<evidence type="ECO:0000313" key="14">
    <source>
        <dbReference type="EMBL" id="KOO33796.1"/>
    </source>
</evidence>
<proteinExistence type="inferred from homology"/>
<dbReference type="Pfam" id="PF02163">
    <property type="entry name" value="Peptidase_M50"/>
    <property type="match status" value="1"/>
</dbReference>
<dbReference type="InterPro" id="IPR036034">
    <property type="entry name" value="PDZ_sf"/>
</dbReference>
<dbReference type="PANTHER" id="PTHR42837:SF2">
    <property type="entry name" value="MEMBRANE METALLOPROTEASE ARASP2, CHLOROPLASTIC-RELATED"/>
    <property type="match status" value="1"/>
</dbReference>